<evidence type="ECO:0000256" key="3">
    <source>
        <dbReference type="ARBA" id="ARBA00022821"/>
    </source>
</evidence>
<organism evidence="6 7">
    <name type="scientific">Hevea brasiliensis</name>
    <name type="common">Para rubber tree</name>
    <name type="synonym">Siphonia brasiliensis</name>
    <dbReference type="NCBI Taxonomy" id="3981"/>
    <lineage>
        <taxon>Eukaryota</taxon>
        <taxon>Viridiplantae</taxon>
        <taxon>Streptophyta</taxon>
        <taxon>Embryophyta</taxon>
        <taxon>Tracheophyta</taxon>
        <taxon>Spermatophyta</taxon>
        <taxon>Magnoliopsida</taxon>
        <taxon>eudicotyledons</taxon>
        <taxon>Gunneridae</taxon>
        <taxon>Pentapetalae</taxon>
        <taxon>rosids</taxon>
        <taxon>fabids</taxon>
        <taxon>Malpighiales</taxon>
        <taxon>Euphorbiaceae</taxon>
        <taxon>Crotonoideae</taxon>
        <taxon>Micrandreae</taxon>
        <taxon>Hevea</taxon>
    </lineage>
</organism>
<feature type="domain" description="Disease resistance N-terminal" evidence="5">
    <location>
        <begin position="10"/>
        <end position="91"/>
    </location>
</feature>
<evidence type="ECO:0000256" key="4">
    <source>
        <dbReference type="SAM" id="Phobius"/>
    </source>
</evidence>
<evidence type="ECO:0000313" key="7">
    <source>
        <dbReference type="Proteomes" id="UP000467840"/>
    </source>
</evidence>
<keyword evidence="3" id="KW-0611">Plant defense</keyword>
<keyword evidence="4" id="KW-1133">Transmembrane helix</keyword>
<protein>
    <recommendedName>
        <fullName evidence="5">Disease resistance N-terminal domain-containing protein</fullName>
    </recommendedName>
</protein>
<keyword evidence="2" id="KW-0547">Nucleotide-binding</keyword>
<dbReference type="Proteomes" id="UP000467840">
    <property type="component" value="Chromosome 10"/>
</dbReference>
<keyword evidence="4" id="KW-0812">Transmembrane</keyword>
<dbReference type="OrthoDB" id="850542at2759"/>
<evidence type="ECO:0000313" key="6">
    <source>
        <dbReference type="EMBL" id="KAF2319249.1"/>
    </source>
</evidence>
<dbReference type="GO" id="GO:0000166">
    <property type="term" value="F:nucleotide binding"/>
    <property type="evidence" value="ECO:0007669"/>
    <property type="project" value="UniProtKB-KW"/>
</dbReference>
<comment type="caution">
    <text evidence="6">The sequence shown here is derived from an EMBL/GenBank/DDBJ whole genome shotgun (WGS) entry which is preliminary data.</text>
</comment>
<dbReference type="EMBL" id="JAAGAX010000003">
    <property type="protein sequence ID" value="KAF2319249.1"/>
    <property type="molecule type" value="Genomic_DNA"/>
</dbReference>
<keyword evidence="1" id="KW-0677">Repeat</keyword>
<accession>A0A6A6N4Z9</accession>
<evidence type="ECO:0000256" key="1">
    <source>
        <dbReference type="ARBA" id="ARBA00022737"/>
    </source>
</evidence>
<dbReference type="Gene3D" id="1.20.5.4130">
    <property type="match status" value="1"/>
</dbReference>
<dbReference type="SMR" id="A0A6A6N4Z9"/>
<evidence type="ECO:0000259" key="5">
    <source>
        <dbReference type="Pfam" id="PF18052"/>
    </source>
</evidence>
<keyword evidence="7" id="KW-1185">Reference proteome</keyword>
<name>A0A6A6N4Z9_HEVBR</name>
<dbReference type="Pfam" id="PF18052">
    <property type="entry name" value="Rx_N"/>
    <property type="match status" value="1"/>
</dbReference>
<reference evidence="6 7" key="1">
    <citation type="journal article" date="2020" name="Mol. Plant">
        <title>The Chromosome-Based Rubber Tree Genome Provides New Insights into Spurge Genome Evolution and Rubber Biosynthesis.</title>
        <authorList>
            <person name="Liu J."/>
            <person name="Shi C."/>
            <person name="Shi C.C."/>
            <person name="Li W."/>
            <person name="Zhang Q.J."/>
            <person name="Zhang Y."/>
            <person name="Li K."/>
            <person name="Lu H.F."/>
            <person name="Shi C."/>
            <person name="Zhu S.T."/>
            <person name="Xiao Z.Y."/>
            <person name="Nan H."/>
            <person name="Yue Y."/>
            <person name="Zhu X.G."/>
            <person name="Wu Y."/>
            <person name="Hong X.N."/>
            <person name="Fan G.Y."/>
            <person name="Tong Y."/>
            <person name="Zhang D."/>
            <person name="Mao C.L."/>
            <person name="Liu Y.L."/>
            <person name="Hao S.J."/>
            <person name="Liu W.Q."/>
            <person name="Lv M.Q."/>
            <person name="Zhang H.B."/>
            <person name="Liu Y."/>
            <person name="Hu-Tang G.R."/>
            <person name="Wang J.P."/>
            <person name="Wang J.H."/>
            <person name="Sun Y.H."/>
            <person name="Ni S.B."/>
            <person name="Chen W.B."/>
            <person name="Zhang X.C."/>
            <person name="Jiao Y.N."/>
            <person name="Eichler E.E."/>
            <person name="Li G.H."/>
            <person name="Liu X."/>
            <person name="Gao L.Z."/>
        </authorList>
    </citation>
    <scope>NUCLEOTIDE SEQUENCE [LARGE SCALE GENOMIC DNA]</scope>
    <source>
        <strain evidence="7">cv. GT1</strain>
        <tissue evidence="6">Leaf</tissue>
    </source>
</reference>
<gene>
    <name evidence="6" type="ORF">GH714_014219</name>
</gene>
<proteinExistence type="predicted"/>
<dbReference type="InterPro" id="IPR041118">
    <property type="entry name" value="Rx_N"/>
</dbReference>
<evidence type="ECO:0000256" key="2">
    <source>
        <dbReference type="ARBA" id="ARBA00022741"/>
    </source>
</evidence>
<dbReference type="GO" id="GO:0006952">
    <property type="term" value="P:defense response"/>
    <property type="evidence" value="ECO:0007669"/>
    <property type="project" value="UniProtKB-KW"/>
</dbReference>
<sequence length="127" mass="14814">MAHMIFSFMVDATLSWVFSLIIYEIILAWNLNDDTRCLQDSLTMIRAVLQDAEEQQTRREPVRPWLKKLRDVAYEGDAVLNKLRIDDIRQMVEMLDQSGTKVQKILLQTCVQKLQICFQLLGLVKLS</sequence>
<feature type="transmembrane region" description="Helical" evidence="4">
    <location>
        <begin position="12"/>
        <end position="31"/>
    </location>
</feature>
<keyword evidence="4" id="KW-0472">Membrane</keyword>
<dbReference type="AlphaFoldDB" id="A0A6A6N4Z9"/>